<feature type="domain" description="Enolase C-terminal TIM barrel" evidence="10">
    <location>
        <begin position="141"/>
        <end position="425"/>
    </location>
</feature>
<dbReference type="PANTHER" id="PTHR11902">
    <property type="entry name" value="ENOLASE"/>
    <property type="match status" value="1"/>
</dbReference>
<evidence type="ECO:0000259" key="10">
    <source>
        <dbReference type="SMART" id="SM01192"/>
    </source>
</evidence>
<feature type="binding site" evidence="9">
    <location>
        <position position="165"/>
    </location>
    <ligand>
        <name>(2R)-2-phosphoglycerate</name>
        <dbReference type="ChEBI" id="CHEBI:58289"/>
    </ligand>
</feature>
<dbReference type="HAMAP" id="MF_00318">
    <property type="entry name" value="Enolase"/>
    <property type="match status" value="1"/>
</dbReference>
<dbReference type="CDD" id="cd03313">
    <property type="entry name" value="enolase"/>
    <property type="match status" value="1"/>
</dbReference>
<evidence type="ECO:0000256" key="1">
    <source>
        <dbReference type="ARBA" id="ARBA00005031"/>
    </source>
</evidence>
<organism evidence="12 13">
    <name type="scientific">Streptomyces albipurpureus</name>
    <dbReference type="NCBI Taxonomy" id="2897419"/>
    <lineage>
        <taxon>Bacteria</taxon>
        <taxon>Bacillati</taxon>
        <taxon>Actinomycetota</taxon>
        <taxon>Actinomycetes</taxon>
        <taxon>Kitasatosporales</taxon>
        <taxon>Streptomycetaceae</taxon>
        <taxon>Streptomyces</taxon>
    </lineage>
</organism>
<dbReference type="PROSITE" id="PS00164">
    <property type="entry name" value="ENOLASE"/>
    <property type="match status" value="1"/>
</dbReference>
<feature type="domain" description="Enolase N-terminal" evidence="11">
    <location>
        <begin position="6"/>
        <end position="136"/>
    </location>
</feature>
<dbReference type="SMART" id="SM01193">
    <property type="entry name" value="Enolase_N"/>
    <property type="match status" value="1"/>
</dbReference>
<dbReference type="GO" id="GO:0004634">
    <property type="term" value="F:phosphopyruvate hydratase activity"/>
    <property type="evidence" value="ECO:0007669"/>
    <property type="project" value="UniProtKB-EC"/>
</dbReference>
<dbReference type="SFLD" id="SFLDS00001">
    <property type="entry name" value="Enolase"/>
    <property type="match status" value="1"/>
</dbReference>
<evidence type="ECO:0000256" key="3">
    <source>
        <dbReference type="ARBA" id="ARBA00012058"/>
    </source>
</evidence>
<feature type="binding site" evidence="9">
    <location>
        <position position="388"/>
    </location>
    <ligand>
        <name>(2R)-2-phosphoglycerate</name>
        <dbReference type="ChEBI" id="CHEBI:58289"/>
    </ligand>
</feature>
<dbReference type="RefSeq" id="WP_250920550.1">
    <property type="nucleotide sequence ID" value="NZ_JAMQAW010000023.1"/>
</dbReference>
<keyword evidence="13" id="KW-1185">Reference proteome</keyword>
<comment type="function">
    <text evidence="9">Catalyzes the reversible conversion of 2-phosphoglycerate (2-PG) into phosphoenolpyruvate (PEP). It is essential for the degradation of carbohydrates via glycolysis.</text>
</comment>
<feature type="active site" description="Proton acceptor" evidence="9">
    <location>
        <position position="337"/>
    </location>
</feature>
<feature type="binding site" evidence="9">
    <location>
        <position position="312"/>
    </location>
    <ligand>
        <name>Mg(2+)</name>
        <dbReference type="ChEBI" id="CHEBI:18420"/>
    </ligand>
</feature>
<reference evidence="12" key="1">
    <citation type="submission" date="2022-06" db="EMBL/GenBank/DDBJ databases">
        <title>Genome public.</title>
        <authorList>
            <person name="Sun Q."/>
        </authorList>
    </citation>
    <scope>NUCLEOTIDE SEQUENCE</scope>
    <source>
        <strain evidence="12">CWNU-1</strain>
    </source>
</reference>
<keyword evidence="5 9" id="KW-0964">Secreted</keyword>
<dbReference type="SUPFAM" id="SSF54826">
    <property type="entry name" value="Enolase N-terminal domain-like"/>
    <property type="match status" value="1"/>
</dbReference>
<evidence type="ECO:0000313" key="13">
    <source>
        <dbReference type="Proteomes" id="UP001431429"/>
    </source>
</evidence>
<keyword evidence="7 9" id="KW-0324">Glycolysis</keyword>
<comment type="subcellular location">
    <subcellularLocation>
        <location evidence="9">Cytoplasm</location>
    </subcellularLocation>
    <subcellularLocation>
        <location evidence="9">Secreted</location>
    </subcellularLocation>
    <subcellularLocation>
        <location evidence="9">Cell surface</location>
    </subcellularLocation>
    <text evidence="9">Fractions of enolase are present in both the cytoplasm and on the cell surface.</text>
</comment>
<evidence type="ECO:0000259" key="11">
    <source>
        <dbReference type="SMART" id="SM01193"/>
    </source>
</evidence>
<sequence>MLVPSIDVVVAREILDSRGNPTVEVEVGLDDGSTGRAAVPSGASTGAFEALELRDGDQNRYLGKGVEKAVLAVIEQIGPELVGYDATEQRLIDQAMFDLDATPDKSSLGANAILGVSLAVAHAASEASDLPLFRYLGGPNAHLLPVPMMNILNGGSHADSNVDIQEFMIAPIGAESFSEALRWGTEVYHTLKKVLKQKGLSTGLGDEGGFAPNLDSNRAALDLILEAIKEAGYVPGKDIGLALDVAASEFYKDGKYEFEGKSRSAAEMTEYYEELVAAYPLVSIEDPLFEDDWAGWKVLTEKLGTKVQIVGDDLFVTNPERLSRGIEESSANALLVKVNQIGSLTETLDAVELAQRNGFKCMMSHRSGETEDVTIADLAVATNCGQIKTGAPARSERVAKYNQLLRIEEILDDAAVYAGRSAFPRFKG</sequence>
<dbReference type="InterPro" id="IPR000941">
    <property type="entry name" value="Enolase"/>
</dbReference>
<dbReference type="InterPro" id="IPR036849">
    <property type="entry name" value="Enolase-like_C_sf"/>
</dbReference>
<dbReference type="InterPro" id="IPR020810">
    <property type="entry name" value="Enolase_C"/>
</dbReference>
<keyword evidence="6 9" id="KW-0460">Magnesium</keyword>
<evidence type="ECO:0000256" key="2">
    <source>
        <dbReference type="ARBA" id="ARBA00009604"/>
    </source>
</evidence>
<dbReference type="PIRSF" id="PIRSF001400">
    <property type="entry name" value="Enolase"/>
    <property type="match status" value="1"/>
</dbReference>
<name>A0ABT0UNN6_9ACTN</name>
<keyword evidence="9" id="KW-0963">Cytoplasm</keyword>
<dbReference type="EC" id="4.2.1.11" evidence="3 9"/>
<dbReference type="Proteomes" id="UP001431429">
    <property type="component" value="Unassembled WGS sequence"/>
</dbReference>
<dbReference type="Pfam" id="PF00113">
    <property type="entry name" value="Enolase_C"/>
    <property type="match status" value="1"/>
</dbReference>
<dbReference type="Gene3D" id="3.20.20.120">
    <property type="entry name" value="Enolase-like C-terminal domain"/>
    <property type="match status" value="1"/>
</dbReference>
<comment type="catalytic activity">
    <reaction evidence="9">
        <text>(2R)-2-phosphoglycerate = phosphoenolpyruvate + H2O</text>
        <dbReference type="Rhea" id="RHEA:10164"/>
        <dbReference type="ChEBI" id="CHEBI:15377"/>
        <dbReference type="ChEBI" id="CHEBI:58289"/>
        <dbReference type="ChEBI" id="CHEBI:58702"/>
        <dbReference type="EC" id="4.2.1.11"/>
    </reaction>
</comment>
<dbReference type="Pfam" id="PF03952">
    <property type="entry name" value="Enolase_N"/>
    <property type="match status" value="1"/>
</dbReference>
<feature type="binding site" evidence="9">
    <location>
        <position position="337"/>
    </location>
    <ligand>
        <name>(2R)-2-phosphoglycerate</name>
        <dbReference type="ChEBI" id="CHEBI:58289"/>
    </ligand>
</feature>
<protein>
    <recommendedName>
        <fullName evidence="4 9">Enolase</fullName>
        <ecNumber evidence="3 9">4.2.1.11</ecNumber>
    </recommendedName>
    <alternativeName>
        <fullName evidence="9">2-phospho-D-glycerate hydro-lyase</fullName>
    </alternativeName>
    <alternativeName>
        <fullName evidence="9">2-phosphoglycerate dehydratase</fullName>
    </alternativeName>
</protein>
<dbReference type="PANTHER" id="PTHR11902:SF1">
    <property type="entry name" value="ENOLASE"/>
    <property type="match status" value="1"/>
</dbReference>
<evidence type="ECO:0000256" key="8">
    <source>
        <dbReference type="ARBA" id="ARBA00023239"/>
    </source>
</evidence>
<evidence type="ECO:0000256" key="9">
    <source>
        <dbReference type="HAMAP-Rule" id="MF_00318"/>
    </source>
</evidence>
<dbReference type="InterPro" id="IPR020809">
    <property type="entry name" value="Enolase_CS"/>
</dbReference>
<evidence type="ECO:0000313" key="12">
    <source>
        <dbReference type="EMBL" id="MCM2390222.1"/>
    </source>
</evidence>
<proteinExistence type="inferred from homology"/>
<comment type="caution">
    <text evidence="12">The sequence shown here is derived from an EMBL/GenBank/DDBJ whole genome shotgun (WGS) entry which is preliminary data.</text>
</comment>
<comment type="similarity">
    <text evidence="2 9">Belongs to the enolase family.</text>
</comment>
<feature type="binding site" evidence="9">
    <location>
        <position position="285"/>
    </location>
    <ligand>
        <name>Mg(2+)</name>
        <dbReference type="ChEBI" id="CHEBI:18420"/>
    </ligand>
</feature>
<evidence type="ECO:0000256" key="6">
    <source>
        <dbReference type="ARBA" id="ARBA00022842"/>
    </source>
</evidence>
<comment type="cofactor">
    <cofactor evidence="9">
        <name>Mg(2+)</name>
        <dbReference type="ChEBI" id="CHEBI:18420"/>
    </cofactor>
    <text evidence="9">Binds a second Mg(2+) ion via substrate during catalysis.</text>
</comment>
<dbReference type="SFLD" id="SFLDF00002">
    <property type="entry name" value="enolase"/>
    <property type="match status" value="1"/>
</dbReference>
<dbReference type="NCBIfam" id="TIGR01060">
    <property type="entry name" value="eno"/>
    <property type="match status" value="1"/>
</dbReference>
<dbReference type="EMBL" id="JAMQAW010000023">
    <property type="protein sequence ID" value="MCM2390222.1"/>
    <property type="molecule type" value="Genomic_DNA"/>
</dbReference>
<dbReference type="Gene3D" id="3.30.390.10">
    <property type="entry name" value="Enolase-like, N-terminal domain"/>
    <property type="match status" value="1"/>
</dbReference>
<dbReference type="PRINTS" id="PR00148">
    <property type="entry name" value="ENOLASE"/>
</dbReference>
<dbReference type="SFLD" id="SFLDG00178">
    <property type="entry name" value="enolase"/>
    <property type="match status" value="1"/>
</dbReference>
<comment type="pathway">
    <text evidence="1 9">Carbohydrate degradation; glycolysis; pyruvate from D-glyceraldehyde 3-phosphate: step 4/5.</text>
</comment>
<feature type="binding site" evidence="9">
    <location>
        <position position="366"/>
    </location>
    <ligand>
        <name>(2R)-2-phosphoglycerate</name>
        <dbReference type="ChEBI" id="CHEBI:58289"/>
    </ligand>
</feature>
<evidence type="ECO:0000256" key="7">
    <source>
        <dbReference type="ARBA" id="ARBA00023152"/>
    </source>
</evidence>
<feature type="binding site" evidence="9">
    <location>
        <position position="367"/>
    </location>
    <ligand>
        <name>(2R)-2-phosphoglycerate</name>
        <dbReference type="ChEBI" id="CHEBI:58289"/>
    </ligand>
</feature>
<dbReference type="SUPFAM" id="SSF51604">
    <property type="entry name" value="Enolase C-terminal domain-like"/>
    <property type="match status" value="1"/>
</dbReference>
<dbReference type="InterPro" id="IPR029017">
    <property type="entry name" value="Enolase-like_N"/>
</dbReference>
<keyword evidence="9" id="KW-0479">Metal-binding</keyword>
<feature type="active site" description="Proton donor" evidence="9">
    <location>
        <position position="207"/>
    </location>
</feature>
<evidence type="ECO:0000256" key="5">
    <source>
        <dbReference type="ARBA" id="ARBA00022525"/>
    </source>
</evidence>
<dbReference type="InterPro" id="IPR020811">
    <property type="entry name" value="Enolase_N"/>
</dbReference>
<accession>A0ABT0UNN6</accession>
<dbReference type="SMART" id="SM01192">
    <property type="entry name" value="Enolase_C"/>
    <property type="match status" value="1"/>
</dbReference>
<keyword evidence="8 9" id="KW-0456">Lyase</keyword>
<feature type="binding site" evidence="9">
    <location>
        <position position="244"/>
    </location>
    <ligand>
        <name>Mg(2+)</name>
        <dbReference type="ChEBI" id="CHEBI:18420"/>
    </ligand>
</feature>
<evidence type="ECO:0000256" key="4">
    <source>
        <dbReference type="ARBA" id="ARBA00017068"/>
    </source>
</evidence>
<gene>
    <name evidence="9 12" type="primary">eno</name>
    <name evidence="12" type="ORF">NBG84_18320</name>
</gene>